<accession>A0A9D2SFK0</accession>
<comment type="caution">
    <text evidence="1">The sequence shown here is derived from an EMBL/GenBank/DDBJ whole genome shotgun (WGS) entry which is preliminary data.</text>
</comment>
<protein>
    <submittedName>
        <fullName evidence="1">Uncharacterized protein</fullName>
    </submittedName>
</protein>
<sequence length="376" mass="42772">MLGRDSILWGRPSDPGDSPRRSILHCVRMLAPFQEALPECPYLPSDVAEGERQFYAFLHGVYDEMYGDPGFFLVPETEYDAYMASPARREWEEKHAGLSEEGHAPVDQKESRLRNQFQQAIRFYSAYLYELGMRGKVSEEGVLELTLSAWREAHSAMEWPHLREGNEERFQRLQALGLGLSQGKGSVRVVNRDFPKMMFGLWVLCAAPKTPFHRTDYLRLDYAGALRGGPVLEDVFQALDPGRASLARQFHQVGEDAGLKGKIRPLREITSGSCWKVEYTWEGRAAAALCAEPGRLVLGIHLGPAERAMQQVEELRGMNPSLAQWLEAHLEERWEPKPGGEALRVHVVDPAPQDVRQLRDLLQLPWKWNGEQEREV</sequence>
<proteinExistence type="predicted"/>
<reference evidence="1" key="1">
    <citation type="journal article" date="2021" name="PeerJ">
        <title>Extensive microbial diversity within the chicken gut microbiome revealed by metagenomics and culture.</title>
        <authorList>
            <person name="Gilroy R."/>
            <person name="Ravi A."/>
            <person name="Getino M."/>
            <person name="Pursley I."/>
            <person name="Horton D.L."/>
            <person name="Alikhan N.F."/>
            <person name="Baker D."/>
            <person name="Gharbi K."/>
            <person name="Hall N."/>
            <person name="Watson M."/>
            <person name="Adriaenssens E.M."/>
            <person name="Foster-Nyarko E."/>
            <person name="Jarju S."/>
            <person name="Secka A."/>
            <person name="Antonio M."/>
            <person name="Oren A."/>
            <person name="Chaudhuri R.R."/>
            <person name="La Ragione R."/>
            <person name="Hildebrand F."/>
            <person name="Pallen M.J."/>
        </authorList>
    </citation>
    <scope>NUCLEOTIDE SEQUENCE</scope>
    <source>
        <strain evidence="1">CHK185-1770</strain>
    </source>
</reference>
<dbReference type="EMBL" id="DWXG01000033">
    <property type="protein sequence ID" value="HJB97683.1"/>
    <property type="molecule type" value="Genomic_DNA"/>
</dbReference>
<dbReference type="Proteomes" id="UP000826793">
    <property type="component" value="Unassembled WGS sequence"/>
</dbReference>
<gene>
    <name evidence="1" type="ORF">H9710_03795</name>
</gene>
<evidence type="ECO:0000313" key="1">
    <source>
        <dbReference type="EMBL" id="HJB97683.1"/>
    </source>
</evidence>
<dbReference type="AlphaFoldDB" id="A0A9D2SFK0"/>
<reference evidence="1" key="2">
    <citation type="submission" date="2021-04" db="EMBL/GenBank/DDBJ databases">
        <authorList>
            <person name="Gilroy R."/>
        </authorList>
    </citation>
    <scope>NUCLEOTIDE SEQUENCE</scope>
    <source>
        <strain evidence="1">CHK185-1770</strain>
    </source>
</reference>
<evidence type="ECO:0000313" key="2">
    <source>
        <dbReference type="Proteomes" id="UP000826793"/>
    </source>
</evidence>
<name>A0A9D2SFK0_9FIRM</name>
<organism evidence="1 2">
    <name type="scientific">Candidatus Acutalibacter pullicola</name>
    <dbReference type="NCBI Taxonomy" id="2838417"/>
    <lineage>
        <taxon>Bacteria</taxon>
        <taxon>Bacillati</taxon>
        <taxon>Bacillota</taxon>
        <taxon>Clostridia</taxon>
        <taxon>Eubacteriales</taxon>
        <taxon>Acutalibacteraceae</taxon>
        <taxon>Acutalibacter</taxon>
    </lineage>
</organism>